<keyword evidence="6" id="KW-0256">Endoplasmic reticulum</keyword>
<organism evidence="13">
    <name type="scientific">Lygus hesperus</name>
    <name type="common">Western plant bug</name>
    <dbReference type="NCBI Taxonomy" id="30085"/>
    <lineage>
        <taxon>Eukaryota</taxon>
        <taxon>Metazoa</taxon>
        <taxon>Ecdysozoa</taxon>
        <taxon>Arthropoda</taxon>
        <taxon>Hexapoda</taxon>
        <taxon>Insecta</taxon>
        <taxon>Pterygota</taxon>
        <taxon>Neoptera</taxon>
        <taxon>Paraneoptera</taxon>
        <taxon>Hemiptera</taxon>
        <taxon>Heteroptera</taxon>
        <taxon>Panheteroptera</taxon>
        <taxon>Cimicomorpha</taxon>
        <taxon>Miridae</taxon>
        <taxon>Mirini</taxon>
        <taxon>Lygus</taxon>
    </lineage>
</organism>
<evidence type="ECO:0000256" key="11">
    <source>
        <dbReference type="RuleBase" id="RU003718"/>
    </source>
</evidence>
<keyword evidence="8 12" id="KW-0472">Membrane</keyword>
<dbReference type="PANTHER" id="PTHR48043:SF159">
    <property type="entry name" value="EG:EG0003.4 PROTEIN-RELATED"/>
    <property type="match status" value="1"/>
</dbReference>
<dbReference type="Pfam" id="PF00201">
    <property type="entry name" value="UDPGT"/>
    <property type="match status" value="1"/>
</dbReference>
<reference evidence="13" key="1">
    <citation type="journal article" date="2014" name="PLoS ONE">
        <title>Transcriptome-Based Identification of ABC Transporters in the Western Tarnished Plant Bug Lygus hesperus.</title>
        <authorList>
            <person name="Hull J.J."/>
            <person name="Chaney K."/>
            <person name="Geib S.M."/>
            <person name="Fabrick J.A."/>
            <person name="Brent C.S."/>
            <person name="Walsh D."/>
            <person name="Lavine L.C."/>
        </authorList>
    </citation>
    <scope>NUCLEOTIDE SEQUENCE</scope>
</reference>
<evidence type="ECO:0000256" key="8">
    <source>
        <dbReference type="ARBA" id="ARBA00023136"/>
    </source>
</evidence>
<protein>
    <recommendedName>
        <fullName evidence="12">UDP-glucuronosyltransferase</fullName>
        <ecNumber evidence="12">2.4.1.17</ecNumber>
    </recommendedName>
</protein>
<comment type="subcellular location">
    <subcellularLocation>
        <location evidence="10">Endomembrane system</location>
        <topology evidence="10">Single-pass type I membrane protein</topology>
    </subcellularLocation>
    <subcellularLocation>
        <location evidence="1">Endoplasmic reticulum</location>
    </subcellularLocation>
    <subcellularLocation>
        <location evidence="12">Membrane</location>
        <topology evidence="12">Single-pass membrane protein</topology>
    </subcellularLocation>
</comment>
<dbReference type="GO" id="GO:0005783">
    <property type="term" value="C:endoplasmic reticulum"/>
    <property type="evidence" value="ECO:0007669"/>
    <property type="project" value="UniProtKB-SubCell"/>
</dbReference>
<evidence type="ECO:0000256" key="2">
    <source>
        <dbReference type="ARBA" id="ARBA00009995"/>
    </source>
</evidence>
<evidence type="ECO:0000256" key="7">
    <source>
        <dbReference type="ARBA" id="ARBA00022989"/>
    </source>
</evidence>
<evidence type="ECO:0000256" key="10">
    <source>
        <dbReference type="ARBA" id="ARBA00046288"/>
    </source>
</evidence>
<feature type="transmembrane region" description="Helical" evidence="12">
    <location>
        <begin position="255"/>
        <end position="278"/>
    </location>
</feature>
<evidence type="ECO:0000256" key="6">
    <source>
        <dbReference type="ARBA" id="ARBA00022824"/>
    </source>
</evidence>
<dbReference type="AlphaFoldDB" id="A0A0A9VZX9"/>
<keyword evidence="5 12" id="KW-0812">Transmembrane</keyword>
<dbReference type="EC" id="2.4.1.17" evidence="12"/>
<reference evidence="14" key="3">
    <citation type="submission" date="2014-09" db="EMBL/GenBank/DDBJ databases">
        <authorList>
            <person name="Magalhaes I.L.F."/>
            <person name="Oliveira U."/>
            <person name="Santos F.R."/>
            <person name="Vidigal T.H.D.A."/>
            <person name="Brescovit A.D."/>
            <person name="Santos A.J."/>
        </authorList>
    </citation>
    <scope>NUCLEOTIDE SEQUENCE</scope>
</reference>
<evidence type="ECO:0000313" key="13">
    <source>
        <dbReference type="EMBL" id="JAF98169.1"/>
    </source>
</evidence>
<dbReference type="GO" id="GO:0015020">
    <property type="term" value="F:glucuronosyltransferase activity"/>
    <property type="evidence" value="ECO:0007669"/>
    <property type="project" value="UniProtKB-EC"/>
</dbReference>
<keyword evidence="4 11" id="KW-0808">Transferase</keyword>
<comment type="catalytic activity">
    <reaction evidence="12">
        <text>glucuronate acceptor + UDP-alpha-D-glucuronate = acceptor beta-D-glucuronoside + UDP + H(+)</text>
        <dbReference type="Rhea" id="RHEA:21032"/>
        <dbReference type="ChEBI" id="CHEBI:15378"/>
        <dbReference type="ChEBI" id="CHEBI:58052"/>
        <dbReference type="ChEBI" id="CHEBI:58223"/>
        <dbReference type="ChEBI" id="CHEBI:132367"/>
        <dbReference type="ChEBI" id="CHEBI:132368"/>
        <dbReference type="EC" id="2.4.1.17"/>
    </reaction>
</comment>
<keyword evidence="7 12" id="KW-1133">Transmembrane helix</keyword>
<dbReference type="CDD" id="cd03784">
    <property type="entry name" value="GT1_Gtf-like"/>
    <property type="match status" value="1"/>
</dbReference>
<dbReference type="PANTHER" id="PTHR48043">
    <property type="entry name" value="EG:EG0003.4 PROTEIN-RELATED"/>
    <property type="match status" value="1"/>
</dbReference>
<keyword evidence="3 11" id="KW-0328">Glycosyltransferase</keyword>
<evidence type="ECO:0000256" key="1">
    <source>
        <dbReference type="ARBA" id="ARBA00004240"/>
    </source>
</evidence>
<evidence type="ECO:0000313" key="14">
    <source>
        <dbReference type="EMBL" id="JAG51233.1"/>
    </source>
</evidence>
<dbReference type="Gene3D" id="3.40.50.2000">
    <property type="entry name" value="Glycogen Phosphorylase B"/>
    <property type="match status" value="1"/>
</dbReference>
<sequence length="300" mass="34403">MDKYFNYTGWEDRPSILHLLSDQALFLVNSHHSIGYNFPRAPHVKEVGGLKLHEPRPLPKVLKQIMDDAQEGVVYFNLGSNINMAEDLPKEVLDAFIKVFSKLKQKVLWKWAGKNYPPVTSNVYMLDWFPQQDVLAHNNMKLYITHGGQSSTLEAVNYGIPIIGIPFFCDQRRNIRKITTAGFGQLLDLDNLTESSIAWAIDEVLNNERYKQQAIRSQRIFQDRPMKPVEEAVYWIEYVLKHGNILQPASVHMPLYQLLLLDVLGSIAAGIFLIAFIAKKLFRAITTHLGRSKSEKIKQK</sequence>
<evidence type="ECO:0000256" key="9">
    <source>
        <dbReference type="ARBA" id="ARBA00023180"/>
    </source>
</evidence>
<evidence type="ECO:0000256" key="5">
    <source>
        <dbReference type="ARBA" id="ARBA00022692"/>
    </source>
</evidence>
<name>A0A0A9VZX9_LYGHE</name>
<dbReference type="FunFam" id="3.40.50.2000:FF:000050">
    <property type="entry name" value="UDP-glucuronosyltransferase"/>
    <property type="match status" value="1"/>
</dbReference>
<dbReference type="GO" id="GO:0016020">
    <property type="term" value="C:membrane"/>
    <property type="evidence" value="ECO:0007669"/>
    <property type="project" value="UniProtKB-SubCell"/>
</dbReference>
<comment type="similarity">
    <text evidence="2 11">Belongs to the UDP-glycosyltransferase family.</text>
</comment>
<dbReference type="SUPFAM" id="SSF53756">
    <property type="entry name" value="UDP-Glycosyltransferase/glycogen phosphorylase"/>
    <property type="match status" value="1"/>
</dbReference>
<evidence type="ECO:0000256" key="4">
    <source>
        <dbReference type="ARBA" id="ARBA00022679"/>
    </source>
</evidence>
<dbReference type="InterPro" id="IPR050271">
    <property type="entry name" value="UDP-glycosyltransferase"/>
</dbReference>
<dbReference type="InterPro" id="IPR002213">
    <property type="entry name" value="UDP_glucos_trans"/>
</dbReference>
<dbReference type="InterPro" id="IPR035595">
    <property type="entry name" value="UDP_glycos_trans_CS"/>
</dbReference>
<evidence type="ECO:0000256" key="3">
    <source>
        <dbReference type="ARBA" id="ARBA00022676"/>
    </source>
</evidence>
<proteinExistence type="inferred from homology"/>
<dbReference type="EMBL" id="GBRD01014593">
    <property type="protein sequence ID" value="JAG51233.1"/>
    <property type="molecule type" value="Transcribed_RNA"/>
</dbReference>
<dbReference type="EMBL" id="GBHO01045434">
    <property type="protein sequence ID" value="JAF98169.1"/>
    <property type="molecule type" value="Transcribed_RNA"/>
</dbReference>
<reference evidence="13" key="2">
    <citation type="submission" date="2014-07" db="EMBL/GenBank/DDBJ databases">
        <authorList>
            <person name="Hull J."/>
        </authorList>
    </citation>
    <scope>NUCLEOTIDE SEQUENCE</scope>
</reference>
<gene>
    <name evidence="13" type="primary">Ugt2b37_0</name>
    <name evidence="13" type="ORF">CM83_30234</name>
</gene>
<keyword evidence="9" id="KW-0325">Glycoprotein</keyword>
<evidence type="ECO:0000256" key="12">
    <source>
        <dbReference type="RuleBase" id="RU362059"/>
    </source>
</evidence>
<accession>A0A0A9VZX9</accession>
<dbReference type="PROSITE" id="PS00375">
    <property type="entry name" value="UDPGT"/>
    <property type="match status" value="1"/>
</dbReference>